<dbReference type="PRINTS" id="PR01183">
    <property type="entry name" value="RIBORDTASEM1"/>
</dbReference>
<evidence type="ECO:0000256" key="15">
    <source>
        <dbReference type="ARBA" id="ARBA00025437"/>
    </source>
</evidence>
<dbReference type="NCBIfam" id="TIGR02504">
    <property type="entry name" value="NrdJ_Z"/>
    <property type="match status" value="1"/>
</dbReference>
<evidence type="ECO:0000256" key="11">
    <source>
        <dbReference type="ARBA" id="ARBA00023002"/>
    </source>
</evidence>
<evidence type="ECO:0000256" key="3">
    <source>
        <dbReference type="ARBA" id="ARBA00008925"/>
    </source>
</evidence>
<evidence type="ECO:0000313" key="21">
    <source>
        <dbReference type="EMBL" id="PIY95889.1"/>
    </source>
</evidence>
<comment type="similarity">
    <text evidence="2 17">Belongs to the ribonucleoside diphosphate reductase class-2 family.</text>
</comment>
<dbReference type="Gene3D" id="3.20.70.20">
    <property type="match status" value="1"/>
</dbReference>
<dbReference type="EC" id="1.17.4.1" evidence="4 17"/>
<proteinExistence type="inferred from homology"/>
<keyword evidence="14 17" id="KW-0170">Cobalt</keyword>
<protein>
    <recommendedName>
        <fullName evidence="5 17">Vitamin B12-dependent ribonucleotide reductase</fullName>
        <ecNumber evidence="4 17">1.17.4.1</ecNumber>
    </recommendedName>
</protein>
<evidence type="ECO:0000256" key="17">
    <source>
        <dbReference type="RuleBase" id="RU364064"/>
    </source>
</evidence>
<dbReference type="GO" id="GO:0050897">
    <property type="term" value="F:cobalt ion binding"/>
    <property type="evidence" value="ECO:0007669"/>
    <property type="project" value="InterPro"/>
</dbReference>
<feature type="non-terminal residue" evidence="21">
    <location>
        <position position="1"/>
    </location>
</feature>
<keyword evidence="8" id="KW-0479">Metal-binding</keyword>
<feature type="domain" description="Ribonucleotide reductase large subunit C-terminal" evidence="18">
    <location>
        <begin position="92"/>
        <end position="630"/>
    </location>
</feature>
<dbReference type="Proteomes" id="UP000230779">
    <property type="component" value="Unassembled WGS sequence"/>
</dbReference>
<comment type="catalytic activity">
    <reaction evidence="16 17">
        <text>a 2'-deoxyribonucleoside 5'-diphosphate + [thioredoxin]-disulfide + H2O = a ribonucleoside 5'-diphosphate + [thioredoxin]-dithiol</text>
        <dbReference type="Rhea" id="RHEA:23252"/>
        <dbReference type="Rhea" id="RHEA-COMP:10698"/>
        <dbReference type="Rhea" id="RHEA-COMP:10700"/>
        <dbReference type="ChEBI" id="CHEBI:15377"/>
        <dbReference type="ChEBI" id="CHEBI:29950"/>
        <dbReference type="ChEBI" id="CHEBI:50058"/>
        <dbReference type="ChEBI" id="CHEBI:57930"/>
        <dbReference type="ChEBI" id="CHEBI:73316"/>
        <dbReference type="EC" id="1.17.4.1"/>
    </reaction>
</comment>
<organism evidence="21 22">
    <name type="scientific">Candidatus Kerfeldbacteria bacterium CG_4_10_14_0_8_um_filter_42_10</name>
    <dbReference type="NCBI Taxonomy" id="2014248"/>
    <lineage>
        <taxon>Bacteria</taxon>
        <taxon>Candidatus Kerfeldiibacteriota</taxon>
    </lineage>
</organism>
<evidence type="ECO:0000256" key="13">
    <source>
        <dbReference type="ARBA" id="ARBA00023163"/>
    </source>
</evidence>
<evidence type="ECO:0000256" key="12">
    <source>
        <dbReference type="ARBA" id="ARBA00023157"/>
    </source>
</evidence>
<evidence type="ECO:0000256" key="2">
    <source>
        <dbReference type="ARBA" id="ARBA00007405"/>
    </source>
</evidence>
<evidence type="ECO:0000259" key="19">
    <source>
        <dbReference type="Pfam" id="PF08471"/>
    </source>
</evidence>
<dbReference type="AlphaFoldDB" id="A0A2M7RGK6"/>
<evidence type="ECO:0000256" key="8">
    <source>
        <dbReference type="ARBA" id="ARBA00022723"/>
    </source>
</evidence>
<name>A0A2M7RGK6_9BACT</name>
<keyword evidence="9 17" id="KW-0547">Nucleotide-binding</keyword>
<dbReference type="PROSITE" id="PS01030">
    <property type="entry name" value="RNA_POL_M_15KD"/>
    <property type="match status" value="1"/>
</dbReference>
<evidence type="ECO:0000256" key="6">
    <source>
        <dbReference type="ARBA" id="ARBA00022628"/>
    </source>
</evidence>
<dbReference type="Pfam" id="PF02867">
    <property type="entry name" value="Ribonuc_red_lgC"/>
    <property type="match status" value="1"/>
</dbReference>
<keyword evidence="12" id="KW-1015">Disulfide bond</keyword>
<accession>A0A2M7RGK6</accession>
<dbReference type="PANTHER" id="PTHR43371">
    <property type="entry name" value="VITAMIN B12-DEPENDENT RIBONUCLEOTIDE REDUCTASE"/>
    <property type="match status" value="1"/>
</dbReference>
<keyword evidence="6 17" id="KW-0846">Cobalamin</keyword>
<dbReference type="Pfam" id="PF08471">
    <property type="entry name" value="Ribonuc_red_2_N"/>
    <property type="match status" value="1"/>
</dbReference>
<dbReference type="GO" id="GO:0071897">
    <property type="term" value="P:DNA biosynthetic process"/>
    <property type="evidence" value="ECO:0007669"/>
    <property type="project" value="UniProtKB-KW"/>
</dbReference>
<dbReference type="InterPro" id="IPR000788">
    <property type="entry name" value="RNR_lg_C"/>
</dbReference>
<dbReference type="InterPro" id="IPR050862">
    <property type="entry name" value="RdRp_reductase_class-2"/>
</dbReference>
<evidence type="ECO:0000259" key="18">
    <source>
        <dbReference type="Pfam" id="PF02867"/>
    </source>
</evidence>
<evidence type="ECO:0000256" key="14">
    <source>
        <dbReference type="ARBA" id="ARBA00023285"/>
    </source>
</evidence>
<feature type="domain" description="Ribonucleotide reductase class II vitamin B12-dependent N-terminal" evidence="19">
    <location>
        <begin position="2"/>
        <end position="44"/>
    </location>
</feature>
<dbReference type="PANTHER" id="PTHR43371:SF1">
    <property type="entry name" value="RIBONUCLEOSIDE-DIPHOSPHATE REDUCTASE"/>
    <property type="match status" value="1"/>
</dbReference>
<evidence type="ECO:0000256" key="16">
    <source>
        <dbReference type="ARBA" id="ARBA00047754"/>
    </source>
</evidence>
<dbReference type="InterPro" id="IPR013678">
    <property type="entry name" value="RNR_2_N"/>
</dbReference>
<evidence type="ECO:0000259" key="20">
    <source>
        <dbReference type="Pfam" id="PF12637"/>
    </source>
</evidence>
<evidence type="ECO:0000256" key="1">
    <source>
        <dbReference type="ARBA" id="ARBA00001922"/>
    </source>
</evidence>
<keyword evidence="13" id="KW-0804">Transcription</keyword>
<dbReference type="NCBIfam" id="NF005122">
    <property type="entry name" value="PRK06556.1"/>
    <property type="match status" value="1"/>
</dbReference>
<evidence type="ECO:0000256" key="5">
    <source>
        <dbReference type="ARBA" id="ARBA00014409"/>
    </source>
</evidence>
<dbReference type="GO" id="GO:0000166">
    <property type="term" value="F:nucleotide binding"/>
    <property type="evidence" value="ECO:0007669"/>
    <property type="project" value="UniProtKB-KW"/>
</dbReference>
<dbReference type="GO" id="GO:0031419">
    <property type="term" value="F:cobalamin binding"/>
    <property type="evidence" value="ECO:0007669"/>
    <property type="project" value="UniProtKB-KW"/>
</dbReference>
<comment type="caution">
    <text evidence="21">The sequence shown here is derived from an EMBL/GenBank/DDBJ whole genome shotgun (WGS) entry which is preliminary data.</text>
</comment>
<dbReference type="InterPro" id="IPR019761">
    <property type="entry name" value="DNA-dir_RNA_pol-M_15_CS"/>
</dbReference>
<comment type="similarity">
    <text evidence="3">Belongs to the archaeal RpoM/eukaryotic RPA12/RPB9/RPC11 RNA polymerase family.</text>
</comment>
<dbReference type="EMBL" id="PFMD01000065">
    <property type="protein sequence ID" value="PIY95889.1"/>
    <property type="molecule type" value="Genomic_DNA"/>
</dbReference>
<keyword evidence="11 17" id="KW-0560">Oxidoreductase</keyword>
<dbReference type="Pfam" id="PF12637">
    <property type="entry name" value="TSCPD"/>
    <property type="match status" value="1"/>
</dbReference>
<evidence type="ECO:0000256" key="7">
    <source>
        <dbReference type="ARBA" id="ARBA00022634"/>
    </source>
</evidence>
<evidence type="ECO:0000313" key="22">
    <source>
        <dbReference type="Proteomes" id="UP000230779"/>
    </source>
</evidence>
<sequence length="866" mass="96469">FSVKQLIDRVSRTITDWGKKDHYFASEEDAENFYSELTYLLVNQYAAFNSPVWFNCGVDRYDSGSGKGRYYWNKEQRKVLIAEDDYTHPQCSACFINSVEDSLDSILNLAKTEGMLFKFGSGAGTNLSAIRSSKEYLSGGGQSSGPVSFMKGFDAFAGVIKSGGKTRRAAKMVILNITHPDIKEFIECKANEEKKAWALIDAGYNGSIDGEAYSSIFFQNANNSVRVTDEFMEAALNDQQWKTRAVTTGKVIDTFEARDLLQKISEATHICGDPGLQFDTTINDWHTCLNTDRIYASNPCSEYMFIDDSACNLASLNLTKFLNDNGAFDVSGFKHAVDVVITAQEIIVDRASYPTQKIAENSHLFRTLGLGYANLGALLMYLGLPYDSDGGRAIAGVITTVMTAESYKQSSIMAKEKGAFDKYHENRESFLRVIRKHRDATKEINGDLMIPGLKQEAEETWNEVLELGNEYGFRNAQVTLLAPTGTIGFLMDCDTTGVEPDIALVKYKKLVGGGYMKIVNNTIPMALKRLGYHDDQVKDIIDYIDKNDTIEGAPYLKEEDLPVFDCAFRPSNGVRSIHHLGHIKMMAAVQPFLSGAISKTVNMAENSTVEDIMDAYVQSWKLGLKAIAIYRDGSKRTQPLNSKKEEKDAKNEEVKVIRNKLPDERQSLTHKFEVAGHKGYVTVGLYEDGHPGEIFITMSKDGSTLSGIMDAFATSISLNLQYGVPLKVLVNKFTHTRFEPAGFTNNKQIPMAKSIMDYLFRWLAIKFLNPEEAALVHNALLIGKDKKELKEEIKEDIKVKEKEENPAVPGKGQSPLPPFQEKLEQQDLLTFQNHEDAPFCEECGSIMIRSGSCYKCLECGSTSGCS</sequence>
<comment type="function">
    <text evidence="15 17">Catalyzes the reduction of ribonucleotides to deoxyribonucleotides. May function to provide a pool of deoxyribonucleotide precursors for DNA repair during oxygen limitation and/or for immediate growth after restoration of oxygen.</text>
</comment>
<dbReference type="CDD" id="cd02888">
    <property type="entry name" value="RNR_II_dimer"/>
    <property type="match status" value="1"/>
</dbReference>
<keyword evidence="7 17" id="KW-0237">DNA synthesis</keyword>
<reference evidence="21 22" key="1">
    <citation type="submission" date="2017-09" db="EMBL/GenBank/DDBJ databases">
        <title>Depth-based differentiation of microbial function through sediment-hosted aquifers and enrichment of novel symbionts in the deep terrestrial subsurface.</title>
        <authorList>
            <person name="Probst A.J."/>
            <person name="Ladd B."/>
            <person name="Jarett J.K."/>
            <person name="Geller-Mcgrath D.E."/>
            <person name="Sieber C.M."/>
            <person name="Emerson J.B."/>
            <person name="Anantharaman K."/>
            <person name="Thomas B.C."/>
            <person name="Malmstrom R."/>
            <person name="Stieglmeier M."/>
            <person name="Klingl A."/>
            <person name="Woyke T."/>
            <person name="Ryan C.M."/>
            <person name="Banfield J.F."/>
        </authorList>
    </citation>
    <scope>NUCLEOTIDE SEQUENCE [LARGE SCALE GENOMIC DNA]</scope>
    <source>
        <strain evidence="21">CG_4_10_14_0_8_um_filter_42_10</strain>
    </source>
</reference>
<gene>
    <name evidence="21" type="ORF">COY66_05735</name>
</gene>
<feature type="domain" description="TSCPD" evidence="20">
    <location>
        <begin position="662"/>
        <end position="764"/>
    </location>
</feature>
<evidence type="ECO:0000256" key="10">
    <source>
        <dbReference type="ARBA" id="ARBA00022833"/>
    </source>
</evidence>
<dbReference type="InterPro" id="IPR013344">
    <property type="entry name" value="RNR_NrdJ/NrdZ"/>
</dbReference>
<evidence type="ECO:0000256" key="9">
    <source>
        <dbReference type="ARBA" id="ARBA00022741"/>
    </source>
</evidence>
<evidence type="ECO:0000256" key="4">
    <source>
        <dbReference type="ARBA" id="ARBA00012274"/>
    </source>
</evidence>
<dbReference type="GO" id="GO:0004748">
    <property type="term" value="F:ribonucleoside-diphosphate reductase activity, thioredoxin disulfide as acceptor"/>
    <property type="evidence" value="ECO:0007669"/>
    <property type="project" value="UniProtKB-EC"/>
</dbReference>
<comment type="cofactor">
    <cofactor evidence="1 17">
        <name>adenosylcob(III)alamin</name>
        <dbReference type="ChEBI" id="CHEBI:18408"/>
    </cofactor>
</comment>
<dbReference type="SUPFAM" id="SSF51998">
    <property type="entry name" value="PFL-like glycyl radical enzymes"/>
    <property type="match status" value="1"/>
</dbReference>
<dbReference type="InterPro" id="IPR024434">
    <property type="entry name" value="TSCPD_dom"/>
</dbReference>
<keyword evidence="10" id="KW-0862">Zinc</keyword>